<dbReference type="Gene3D" id="3.40.50.2300">
    <property type="match status" value="1"/>
</dbReference>
<feature type="domain" description="Histidine kinase" evidence="9">
    <location>
        <begin position="779"/>
        <end position="995"/>
    </location>
</feature>
<evidence type="ECO:0000256" key="1">
    <source>
        <dbReference type="ARBA" id="ARBA00000085"/>
    </source>
</evidence>
<dbReference type="InterPro" id="IPR003594">
    <property type="entry name" value="HATPase_dom"/>
</dbReference>
<dbReference type="CDD" id="cd00075">
    <property type="entry name" value="HATPase"/>
    <property type="match status" value="1"/>
</dbReference>
<dbReference type="SUPFAM" id="SSF55781">
    <property type="entry name" value="GAF domain-like"/>
    <property type="match status" value="2"/>
</dbReference>
<dbReference type="PANTHER" id="PTHR43711:SF26">
    <property type="entry name" value="SENSOR HISTIDINE KINASE RCSC"/>
    <property type="match status" value="1"/>
</dbReference>
<reference evidence="13 14" key="1">
    <citation type="submission" date="2024-09" db="EMBL/GenBank/DDBJ databases">
        <title>Laminarin stimulates single cell rates of sulfate reduction while oxygen inhibits transcriptomic activity in coastal marine sediment.</title>
        <authorList>
            <person name="Lindsay M."/>
            <person name="Orcutt B."/>
            <person name="Emerson D."/>
            <person name="Stepanauskas R."/>
            <person name="D'Angelo T."/>
        </authorList>
    </citation>
    <scope>NUCLEOTIDE SEQUENCE [LARGE SCALE GENOMIC DNA]</scope>
    <source>
        <strain evidence="13">SAG AM-311-K15</strain>
    </source>
</reference>
<organism evidence="13 14">
    <name type="scientific">candidate division CSSED10-310 bacterium</name>
    <dbReference type="NCBI Taxonomy" id="2855610"/>
    <lineage>
        <taxon>Bacteria</taxon>
        <taxon>Bacteria division CSSED10-310</taxon>
    </lineage>
</organism>
<dbReference type="PROSITE" id="PS50112">
    <property type="entry name" value="PAS"/>
    <property type="match status" value="2"/>
</dbReference>
<dbReference type="InterPro" id="IPR011006">
    <property type="entry name" value="CheY-like_superfamily"/>
</dbReference>
<dbReference type="PRINTS" id="PR00344">
    <property type="entry name" value="BCTRLSENSOR"/>
</dbReference>
<dbReference type="InterPro" id="IPR029016">
    <property type="entry name" value="GAF-like_dom_sf"/>
</dbReference>
<feature type="domain" description="PAS" evidence="11">
    <location>
        <begin position="620"/>
        <end position="673"/>
    </location>
</feature>
<evidence type="ECO:0000256" key="3">
    <source>
        <dbReference type="ARBA" id="ARBA00022553"/>
    </source>
</evidence>
<dbReference type="Gene3D" id="3.30.565.10">
    <property type="entry name" value="Histidine kinase-like ATPase, C-terminal domain"/>
    <property type="match status" value="1"/>
</dbReference>
<dbReference type="Proteomes" id="UP001594351">
    <property type="component" value="Unassembled WGS sequence"/>
</dbReference>
<feature type="domain" description="PAC" evidence="12">
    <location>
        <begin position="693"/>
        <end position="743"/>
    </location>
</feature>
<dbReference type="InterPro" id="IPR005467">
    <property type="entry name" value="His_kinase_dom"/>
</dbReference>
<dbReference type="Pfam" id="PF00512">
    <property type="entry name" value="HisKA"/>
    <property type="match status" value="1"/>
</dbReference>
<dbReference type="Pfam" id="PF13426">
    <property type="entry name" value="PAS_9"/>
    <property type="match status" value="2"/>
</dbReference>
<dbReference type="InterPro" id="IPR001610">
    <property type="entry name" value="PAC"/>
</dbReference>
<dbReference type="EMBL" id="JBHPBY010000050">
    <property type="protein sequence ID" value="MFC1849641.1"/>
    <property type="molecule type" value="Genomic_DNA"/>
</dbReference>
<evidence type="ECO:0000259" key="11">
    <source>
        <dbReference type="PROSITE" id="PS50112"/>
    </source>
</evidence>
<feature type="domain" description="PAC" evidence="12">
    <location>
        <begin position="390"/>
        <end position="442"/>
    </location>
</feature>
<feature type="domain" description="Response regulatory" evidence="10">
    <location>
        <begin position="2"/>
        <end position="117"/>
    </location>
</feature>
<dbReference type="CDD" id="cd00082">
    <property type="entry name" value="HisKA"/>
    <property type="match status" value="1"/>
</dbReference>
<evidence type="ECO:0000256" key="6">
    <source>
        <dbReference type="ARBA" id="ARBA00023012"/>
    </source>
</evidence>
<dbReference type="PANTHER" id="PTHR43711">
    <property type="entry name" value="TWO-COMPONENT HISTIDINE KINASE"/>
    <property type="match status" value="1"/>
</dbReference>
<dbReference type="InterPro" id="IPR035965">
    <property type="entry name" value="PAS-like_dom_sf"/>
</dbReference>
<dbReference type="SMART" id="SM00065">
    <property type="entry name" value="GAF"/>
    <property type="match status" value="2"/>
</dbReference>
<dbReference type="Gene3D" id="3.30.450.20">
    <property type="entry name" value="PAS domain"/>
    <property type="match status" value="2"/>
</dbReference>
<dbReference type="SMART" id="SM00387">
    <property type="entry name" value="HATPase_c"/>
    <property type="match status" value="1"/>
</dbReference>
<dbReference type="InterPro" id="IPR003661">
    <property type="entry name" value="HisK_dim/P_dom"/>
</dbReference>
<dbReference type="SUPFAM" id="SSF52172">
    <property type="entry name" value="CheY-like"/>
    <property type="match status" value="1"/>
</dbReference>
<feature type="coiled-coil region" evidence="8">
    <location>
        <begin position="745"/>
        <end position="773"/>
    </location>
</feature>
<dbReference type="SMART" id="SM00086">
    <property type="entry name" value="PAC"/>
    <property type="match status" value="2"/>
</dbReference>
<evidence type="ECO:0000259" key="10">
    <source>
        <dbReference type="PROSITE" id="PS50110"/>
    </source>
</evidence>
<comment type="catalytic activity">
    <reaction evidence="1">
        <text>ATP + protein L-histidine = ADP + protein N-phospho-L-histidine.</text>
        <dbReference type="EC" id="2.7.13.3"/>
    </reaction>
</comment>
<proteinExistence type="predicted"/>
<dbReference type="InterPro" id="IPR001789">
    <property type="entry name" value="Sig_transdc_resp-reg_receiver"/>
</dbReference>
<dbReference type="EC" id="2.7.13.3" evidence="2"/>
<protein>
    <recommendedName>
        <fullName evidence="2">histidine kinase</fullName>
        <ecNumber evidence="2">2.7.13.3</ecNumber>
    </recommendedName>
</protein>
<name>A0ABV6YTW6_UNCC1</name>
<dbReference type="PROSITE" id="PS50110">
    <property type="entry name" value="RESPONSE_REGULATORY"/>
    <property type="match status" value="1"/>
</dbReference>
<dbReference type="Pfam" id="PF02518">
    <property type="entry name" value="HATPase_c"/>
    <property type="match status" value="1"/>
</dbReference>
<keyword evidence="3" id="KW-0597">Phosphoprotein</keyword>
<keyword evidence="14" id="KW-1185">Reference proteome</keyword>
<dbReference type="SMART" id="SM00091">
    <property type="entry name" value="PAS"/>
    <property type="match status" value="2"/>
</dbReference>
<evidence type="ECO:0000259" key="9">
    <source>
        <dbReference type="PROSITE" id="PS50109"/>
    </source>
</evidence>
<evidence type="ECO:0000256" key="8">
    <source>
        <dbReference type="SAM" id="Coils"/>
    </source>
</evidence>
<comment type="caution">
    <text evidence="7">Lacks conserved residue(s) required for the propagation of feature annotation.</text>
</comment>
<evidence type="ECO:0000313" key="13">
    <source>
        <dbReference type="EMBL" id="MFC1849641.1"/>
    </source>
</evidence>
<dbReference type="SUPFAM" id="SSF55874">
    <property type="entry name" value="ATPase domain of HSP90 chaperone/DNA topoisomerase II/histidine kinase"/>
    <property type="match status" value="1"/>
</dbReference>
<dbReference type="SUPFAM" id="SSF47384">
    <property type="entry name" value="Homodimeric domain of signal transducing histidine kinase"/>
    <property type="match status" value="1"/>
</dbReference>
<dbReference type="InterPro" id="IPR000014">
    <property type="entry name" value="PAS"/>
</dbReference>
<dbReference type="InterPro" id="IPR036097">
    <property type="entry name" value="HisK_dim/P_sf"/>
</dbReference>
<keyword evidence="4" id="KW-0808">Transferase</keyword>
<keyword evidence="5" id="KW-0418">Kinase</keyword>
<dbReference type="SUPFAM" id="SSF55785">
    <property type="entry name" value="PYP-like sensor domain (PAS domain)"/>
    <property type="match status" value="2"/>
</dbReference>
<dbReference type="NCBIfam" id="TIGR00229">
    <property type="entry name" value="sensory_box"/>
    <property type="match status" value="2"/>
</dbReference>
<comment type="caution">
    <text evidence="13">The sequence shown here is derived from an EMBL/GenBank/DDBJ whole genome shotgun (WGS) entry which is preliminary data.</text>
</comment>
<evidence type="ECO:0000256" key="7">
    <source>
        <dbReference type="PROSITE-ProRule" id="PRU00169"/>
    </source>
</evidence>
<evidence type="ECO:0000256" key="2">
    <source>
        <dbReference type="ARBA" id="ARBA00012438"/>
    </source>
</evidence>
<gene>
    <name evidence="13" type="ORF">ACFL27_05470</name>
</gene>
<dbReference type="Pfam" id="PF00072">
    <property type="entry name" value="Response_reg"/>
    <property type="match status" value="1"/>
</dbReference>
<feature type="domain" description="PAS" evidence="11">
    <location>
        <begin position="320"/>
        <end position="393"/>
    </location>
</feature>
<dbReference type="PROSITE" id="PS50113">
    <property type="entry name" value="PAC"/>
    <property type="match status" value="2"/>
</dbReference>
<dbReference type="InterPro" id="IPR036890">
    <property type="entry name" value="HATPase_C_sf"/>
</dbReference>
<dbReference type="Pfam" id="PF01590">
    <property type="entry name" value="GAF"/>
    <property type="match status" value="2"/>
</dbReference>
<dbReference type="Gene3D" id="3.30.450.40">
    <property type="match status" value="2"/>
</dbReference>
<dbReference type="InterPro" id="IPR004358">
    <property type="entry name" value="Sig_transdc_His_kin-like_C"/>
</dbReference>
<dbReference type="CDD" id="cd00156">
    <property type="entry name" value="REC"/>
    <property type="match status" value="1"/>
</dbReference>
<evidence type="ECO:0000259" key="12">
    <source>
        <dbReference type="PROSITE" id="PS50113"/>
    </source>
</evidence>
<keyword evidence="6" id="KW-0902">Two-component regulatory system</keyword>
<dbReference type="SMART" id="SM00448">
    <property type="entry name" value="REC"/>
    <property type="match status" value="1"/>
</dbReference>
<dbReference type="InterPro" id="IPR000700">
    <property type="entry name" value="PAS-assoc_C"/>
</dbReference>
<dbReference type="InterPro" id="IPR003018">
    <property type="entry name" value="GAF"/>
</dbReference>
<accession>A0ABV6YTW6</accession>
<dbReference type="CDD" id="cd00130">
    <property type="entry name" value="PAS"/>
    <property type="match status" value="2"/>
</dbReference>
<keyword evidence="8" id="KW-0175">Coiled coil</keyword>
<dbReference type="Gene3D" id="1.10.287.130">
    <property type="match status" value="1"/>
</dbReference>
<dbReference type="InterPro" id="IPR050736">
    <property type="entry name" value="Sensor_HK_Regulatory"/>
</dbReference>
<evidence type="ECO:0000256" key="4">
    <source>
        <dbReference type="ARBA" id="ARBA00022679"/>
    </source>
</evidence>
<dbReference type="PROSITE" id="PS50109">
    <property type="entry name" value="HIS_KIN"/>
    <property type="match status" value="1"/>
</dbReference>
<evidence type="ECO:0000313" key="14">
    <source>
        <dbReference type="Proteomes" id="UP001594351"/>
    </source>
</evidence>
<sequence length="1002" mass="114009">MNILLVEDNPRLRDEYAARIKECGQAVVSASSSEALHTLRQSYYSLIIISLNFSEGESLDYIRQIRGIPQTKWSYLLMLFESLPAVDVKALLEAGANDYFLKSLDGQNLKAKLIVIKQHINSLLSQKQLTEQLEKSTAGQEAEKAIQRQYTFEKIIARIATRFVTSPDFEAVITASLEDVGTLDHVSAVHLHLFNKTRTAFEETYGWSSPGIRSPLEHLKASFPQETTWLLKHLEQNKIFNGSDLSTFPDMTPAQKNRLFDQGLQSLLIVPLQVRKKLVGCVCFDNTGTGSAWAEDDVTLLKLLSKIMSRALERDMVAKQLRRLEKAVESMPLGLTITDTNRKIIYLNPADARIHGYSVDELMGQDVRIFNVSQKRPQTDYQEMKQWKGLERESTNIRKDGSIFPVWLMSDVVKDDRGEPIAIVSTCEDITLKKQAQKALQDRVEIETLVSNISTQFINLPLAHLDQATVSALKAISTFLDSDRSYIFQFSDQQDRMTVTHQWCVQEAETLPDPELEISSQTLPWWMEKLKNFETLHIPDVLDLPPAAKAEKLFFQQQQVLSIVAVPLIYRESLLGFLGFDAIRTQKNWLQEDIRLLKIVAEIFANTFDRRNTTLALRESEEKFRMLTETAPMAIFIQQDEEIVYANPAAEKISGYSRAELLAMNYQDLIHPEMRHLAEKQPLTKVSDEIVPFRFQLKINPKSGQVKWIYLSLSLIEFQGKPAVLGTATDITAQKYVEDELRSFNVKLEQKVKERTRELNDALLKEKELHELKSRFVSLVSHEFRTPMTTIASSAEIIKRYHQKLSSEKQIHHLNRITINVDEMTHLLDDVTFIGKAEIGKLSFDPIPLTIQTFCTELVEEMRINSKNKCPITYNNQCSFGEVELDEKLLRHILTNLLSNAIKYSAPGQRIDFSTSNDPKTVMFQVQDYGIGIPLEDQKGLFEAFFRASNVGNIHGSGLGLAIVKRCVDLHEGQIDFSSQPEQGVTMKVSLPLHVSGKNEIP</sequence>
<evidence type="ECO:0000256" key="5">
    <source>
        <dbReference type="ARBA" id="ARBA00022777"/>
    </source>
</evidence>
<dbReference type="SMART" id="SM00388">
    <property type="entry name" value="HisKA"/>
    <property type="match status" value="1"/>
</dbReference>